<dbReference type="InterPro" id="IPR017900">
    <property type="entry name" value="4Fe4S_Fe_S_CS"/>
</dbReference>
<dbReference type="RefSeq" id="WP_015751570.1">
    <property type="nucleotide sequence ID" value="NC_013223.1"/>
</dbReference>
<sequence>MPKKLPHISLSQRRLLDRVLYVAEEEFDSWPESVQELALSLASEIFIIRYNPFIPPERVKKSVFDRLDAEKVGLSEVYYNDLRQRLDTYWQEFLEDQEFKDSILDRLRQIIPPEHIVASPKALVECSTDATDLRLEIPLLMLSPGSTEEIQSIVRLASEMGFALVPRGGGSGLTGGAVPAHRHSVILSLSRMKTILEVDPAAQIICAQAGVITLTAIQAAAQKDLVLTVDPASKAASSLGGNISENAGGPFAFEYGTTLDNIYSYKMVLPDGSLIEVCRRDHPWRKILAEDTAIFDIYAEDGTLSDSVALNGEEIRATGLGKDVSNKFLGGLPGVQKEGVDGIITEACFTLHPRLEHSRTLCLEFFGRSMRNAMLVINDLVGLRDTIRREGDLVKMASLEEFGSKYVQAIEYEKKSQRYEGEPISVLLLQLDSNDTDALNAAVANIVNIAEAYDKVDVFVAGDAKEAEVFWEDRHKLSAIAKHTSGFKINEDVVIPLEAIPEFSDFLEGLNLYYLARAYRRGLNAVNQLNEIDPGDEFIQMELDITSRILKQTMGPGDIAEQELQLQISYFFRDLRSRYPDLDKELRAIRDTIFATRVVIANHMHAGDGNCHVNFPVNSNDPQMLHEVEEAVDKVFKKVLTLKGGVSGEHGIGITKINYLQKDKLEALKAYKRQIDPKNTINPGKLMQNRLETIPYTFSFNRLIQDIDKTALPQKERLIPLLRNIQTCTRCGKCKQVCPMFYPEKGFLYHPRSKNITLGALIEALYYSLMDTGEPDPDLMQDLRQLMEHCTACGKCMTVCPVKIRSHDVALNMRSFLEEKGAGGHPLKSRVLNYLGEHPERVTQAAKLAAVGQSLQSKAAPLLPASWRQKRQSPLLRGPGPALQFKNLPQALHLDQGALFVPAHLADQDELDAVLYFPGCGASLFYRSIGLATMSLLLASGKAVVLPPEHMCCGYPLLAAGCKDAYTHNRERVAERLRDHITYAANRGLRVGQLITACGTCRESLADFGLGSALQEPATHQDALQFLLHALPPGQCDLEEVLYHVSCHAEFTGVAGPKAATAYTAALASQLHTAVRQSPGCCGESGLGALTSPQIYNTLRDRKVRQLEEDCRSYAAGSPIVVGCPSCKVGLNRIAVQQGWKRDILHAAEFLAQIHLGQDWMRRCLQAVKKGKTDSRDRRQIAIACTTPAKTGQNNSA</sequence>
<dbReference type="Pfam" id="PF01565">
    <property type="entry name" value="FAD_binding_4"/>
    <property type="match status" value="1"/>
</dbReference>
<dbReference type="KEGG" id="drt:Dret_1131"/>
<evidence type="ECO:0000313" key="8">
    <source>
        <dbReference type="EMBL" id="ACV68419.1"/>
    </source>
</evidence>
<dbReference type="InterPro" id="IPR016169">
    <property type="entry name" value="FAD-bd_PCMH_sub2"/>
</dbReference>
<dbReference type="HOGENOM" id="CLU_262983_0_0_7"/>
<feature type="domain" description="4Fe-4S ferredoxin-type" evidence="6">
    <location>
        <begin position="719"/>
        <end position="739"/>
    </location>
</feature>
<dbReference type="STRING" id="485915.Dret_1131"/>
<dbReference type="SUPFAM" id="SSF55103">
    <property type="entry name" value="FAD-linked oxidases, C-terminal domain"/>
    <property type="match status" value="1"/>
</dbReference>
<name>C8X296_DESRD</name>
<reference evidence="9" key="1">
    <citation type="submission" date="2009-09" db="EMBL/GenBank/DDBJ databases">
        <title>The complete chromosome of Desulfohalobium retbaense DSM 5692.</title>
        <authorList>
            <consortium name="US DOE Joint Genome Institute (JGI-PGF)"/>
            <person name="Lucas S."/>
            <person name="Copeland A."/>
            <person name="Lapidus A."/>
            <person name="Glavina del Rio T."/>
            <person name="Dalin E."/>
            <person name="Tice H."/>
            <person name="Bruce D."/>
            <person name="Goodwin L."/>
            <person name="Pitluck S."/>
            <person name="Kyrpides N."/>
            <person name="Mavromatis K."/>
            <person name="Ivanova N."/>
            <person name="Mikhailova N."/>
            <person name="Munk A.C."/>
            <person name="Brettin T."/>
            <person name="Detter J.C."/>
            <person name="Han C."/>
            <person name="Tapia R."/>
            <person name="Larimer F."/>
            <person name="Land M."/>
            <person name="Hauser L."/>
            <person name="Markowitz V."/>
            <person name="Cheng J.-F."/>
            <person name="Hugenholtz P."/>
            <person name="Woyke T."/>
            <person name="Wu D."/>
            <person name="Spring S."/>
            <person name="Klenk H.-P."/>
            <person name="Eisen J.A."/>
        </authorList>
    </citation>
    <scope>NUCLEOTIDE SEQUENCE [LARGE SCALE GENOMIC DNA]</scope>
    <source>
        <strain evidence="9">DSM 5692</strain>
    </source>
</reference>
<dbReference type="InterPro" id="IPR006094">
    <property type="entry name" value="Oxid_FAD_bind_N"/>
</dbReference>
<reference evidence="8 9" key="2">
    <citation type="journal article" date="2010" name="Stand. Genomic Sci.">
        <title>Complete genome sequence of Desulfohalobium retbaense type strain (HR(100)).</title>
        <authorList>
            <person name="Spring S."/>
            <person name="Nolan M."/>
            <person name="Lapidus A."/>
            <person name="Glavina Del Rio T."/>
            <person name="Copeland A."/>
            <person name="Tice H."/>
            <person name="Cheng J.F."/>
            <person name="Lucas S."/>
            <person name="Land M."/>
            <person name="Chen F."/>
            <person name="Bruce D."/>
            <person name="Goodwin L."/>
            <person name="Pitluck S."/>
            <person name="Ivanova N."/>
            <person name="Mavromatis K."/>
            <person name="Mikhailova N."/>
            <person name="Pati A."/>
            <person name="Chen A."/>
            <person name="Palaniappan K."/>
            <person name="Hauser L."/>
            <person name="Chang Y.J."/>
            <person name="Jeffries C.D."/>
            <person name="Munk C."/>
            <person name="Kiss H."/>
            <person name="Chain P."/>
            <person name="Han C."/>
            <person name="Brettin T."/>
            <person name="Detter J.C."/>
            <person name="Schuler E."/>
            <person name="Goker M."/>
            <person name="Rohde M."/>
            <person name="Bristow J."/>
            <person name="Eisen J.A."/>
            <person name="Markowitz V."/>
            <person name="Hugenholtz P."/>
            <person name="Kyrpides N.C."/>
            <person name="Klenk H.P."/>
        </authorList>
    </citation>
    <scope>NUCLEOTIDE SEQUENCE [LARGE SCALE GENOMIC DNA]</scope>
    <source>
        <strain evidence="8 9">DSM 5692</strain>
    </source>
</reference>
<dbReference type="InterPro" id="IPR016166">
    <property type="entry name" value="FAD-bd_PCMH"/>
</dbReference>
<accession>C8X296</accession>
<keyword evidence="5" id="KW-0411">Iron-sulfur</keyword>
<dbReference type="Gene3D" id="3.30.465.10">
    <property type="match status" value="1"/>
</dbReference>
<dbReference type="GO" id="GO:0051536">
    <property type="term" value="F:iron-sulfur cluster binding"/>
    <property type="evidence" value="ECO:0007669"/>
    <property type="project" value="UniProtKB-KW"/>
</dbReference>
<dbReference type="PANTHER" id="PTHR42934">
    <property type="entry name" value="GLYCOLATE OXIDASE SUBUNIT GLCD"/>
    <property type="match status" value="1"/>
</dbReference>
<keyword evidence="9" id="KW-1185">Reference proteome</keyword>
<dbReference type="PROSITE" id="PS51379">
    <property type="entry name" value="4FE4S_FER_2"/>
    <property type="match status" value="2"/>
</dbReference>
<dbReference type="PROSITE" id="PS51387">
    <property type="entry name" value="FAD_PCMH"/>
    <property type="match status" value="1"/>
</dbReference>
<gene>
    <name evidence="8" type="ordered locus">Dret_1131</name>
</gene>
<organism evidence="8 9">
    <name type="scientific">Desulfohalobium retbaense (strain ATCC 49708 / DSM 5692 / JCM 16813 / HR100)</name>
    <dbReference type="NCBI Taxonomy" id="485915"/>
    <lineage>
        <taxon>Bacteria</taxon>
        <taxon>Pseudomonadati</taxon>
        <taxon>Thermodesulfobacteriota</taxon>
        <taxon>Desulfovibrionia</taxon>
        <taxon>Desulfovibrionales</taxon>
        <taxon>Desulfohalobiaceae</taxon>
        <taxon>Desulfohalobium</taxon>
    </lineage>
</organism>
<dbReference type="PROSITE" id="PS00198">
    <property type="entry name" value="4FE4S_FER_1"/>
    <property type="match status" value="1"/>
</dbReference>
<dbReference type="InterPro" id="IPR009051">
    <property type="entry name" value="Helical_ferredxn"/>
</dbReference>
<evidence type="ECO:0000256" key="1">
    <source>
        <dbReference type="ARBA" id="ARBA00022630"/>
    </source>
</evidence>
<dbReference type="InterPro" id="IPR016164">
    <property type="entry name" value="FAD-linked_Oxase-like_C"/>
</dbReference>
<dbReference type="OrthoDB" id="9811557at2"/>
<keyword evidence="2" id="KW-0479">Metal-binding</keyword>
<dbReference type="Pfam" id="PF02913">
    <property type="entry name" value="FAD-oxidase_C"/>
    <property type="match status" value="2"/>
</dbReference>
<evidence type="ECO:0000313" key="9">
    <source>
        <dbReference type="Proteomes" id="UP000001052"/>
    </source>
</evidence>
<feature type="domain" description="4Fe-4S ferredoxin-type" evidence="6">
    <location>
        <begin position="781"/>
        <end position="810"/>
    </location>
</feature>
<keyword evidence="1" id="KW-0285">Flavoprotein</keyword>
<evidence type="ECO:0000256" key="4">
    <source>
        <dbReference type="ARBA" id="ARBA00023004"/>
    </source>
</evidence>
<dbReference type="SUPFAM" id="SSF46548">
    <property type="entry name" value="alpha-helical ferredoxin"/>
    <property type="match status" value="1"/>
</dbReference>
<dbReference type="GO" id="GO:0016491">
    <property type="term" value="F:oxidoreductase activity"/>
    <property type="evidence" value="ECO:0007669"/>
    <property type="project" value="UniProtKB-ARBA"/>
</dbReference>
<dbReference type="Pfam" id="PF02754">
    <property type="entry name" value="CCG"/>
    <property type="match status" value="2"/>
</dbReference>
<dbReference type="InterPro" id="IPR017896">
    <property type="entry name" value="4Fe4S_Fe-S-bd"/>
</dbReference>
<evidence type="ECO:0000256" key="3">
    <source>
        <dbReference type="ARBA" id="ARBA00022827"/>
    </source>
</evidence>
<dbReference type="SUPFAM" id="SSF56176">
    <property type="entry name" value="FAD-binding/transporter-associated domain-like"/>
    <property type="match status" value="1"/>
</dbReference>
<dbReference type="GO" id="GO:0071949">
    <property type="term" value="F:FAD binding"/>
    <property type="evidence" value="ECO:0007669"/>
    <property type="project" value="InterPro"/>
</dbReference>
<dbReference type="eggNOG" id="COG0247">
    <property type="taxonomic scope" value="Bacteria"/>
</dbReference>
<proteinExistence type="predicted"/>
<protein>
    <submittedName>
        <fullName evidence="8">FAD linked oxidase domain protein</fullName>
    </submittedName>
</protein>
<evidence type="ECO:0000256" key="2">
    <source>
        <dbReference type="ARBA" id="ARBA00022723"/>
    </source>
</evidence>
<dbReference type="Gene3D" id="1.10.1060.10">
    <property type="entry name" value="Alpha-helical ferredoxin"/>
    <property type="match status" value="1"/>
</dbReference>
<dbReference type="InterPro" id="IPR004017">
    <property type="entry name" value="Cys_rich_dom"/>
</dbReference>
<evidence type="ECO:0000259" key="6">
    <source>
        <dbReference type="PROSITE" id="PS51379"/>
    </source>
</evidence>
<dbReference type="Proteomes" id="UP000001052">
    <property type="component" value="Chromosome"/>
</dbReference>
<feature type="domain" description="FAD-binding PCMH-type" evidence="7">
    <location>
        <begin position="134"/>
        <end position="354"/>
    </location>
</feature>
<keyword evidence="3" id="KW-0274">FAD</keyword>
<dbReference type="Gene3D" id="3.30.70.2740">
    <property type="match status" value="1"/>
</dbReference>
<dbReference type="GO" id="GO:0046872">
    <property type="term" value="F:metal ion binding"/>
    <property type="evidence" value="ECO:0007669"/>
    <property type="project" value="UniProtKB-KW"/>
</dbReference>
<evidence type="ECO:0000256" key="5">
    <source>
        <dbReference type="ARBA" id="ARBA00023014"/>
    </source>
</evidence>
<dbReference type="InterPro" id="IPR004113">
    <property type="entry name" value="FAD-bd_oxidored_4_C"/>
</dbReference>
<keyword evidence="4" id="KW-0408">Iron</keyword>
<evidence type="ECO:0000259" key="7">
    <source>
        <dbReference type="PROSITE" id="PS51387"/>
    </source>
</evidence>
<dbReference type="Pfam" id="PF13183">
    <property type="entry name" value="Fer4_8"/>
    <property type="match status" value="1"/>
</dbReference>
<dbReference type="InterPro" id="IPR036318">
    <property type="entry name" value="FAD-bd_PCMH-like_sf"/>
</dbReference>
<dbReference type="EMBL" id="CP001734">
    <property type="protein sequence ID" value="ACV68419.1"/>
    <property type="molecule type" value="Genomic_DNA"/>
</dbReference>
<dbReference type="eggNOG" id="COG0277">
    <property type="taxonomic scope" value="Bacteria"/>
</dbReference>
<dbReference type="PANTHER" id="PTHR42934:SF2">
    <property type="entry name" value="GLYCOLATE OXIDASE SUBUNIT GLCD"/>
    <property type="match status" value="1"/>
</dbReference>
<dbReference type="AlphaFoldDB" id="C8X296"/>
<dbReference type="InterPro" id="IPR051914">
    <property type="entry name" value="FAD-linked_OxidoTrans_Type4"/>
</dbReference>